<evidence type="ECO:0000256" key="1">
    <source>
        <dbReference type="SAM" id="MobiDB-lite"/>
    </source>
</evidence>
<dbReference type="Proteomes" id="UP000244336">
    <property type="component" value="Chromosome 4"/>
</dbReference>
<reference evidence="2 3" key="1">
    <citation type="submission" date="2018-04" db="EMBL/GenBank/DDBJ databases">
        <title>WGS assembly of Panicum hallii var. hallii HAL2.</title>
        <authorList>
            <person name="Lovell J."/>
            <person name="Jenkins J."/>
            <person name="Lowry D."/>
            <person name="Mamidi S."/>
            <person name="Sreedasyam A."/>
            <person name="Weng X."/>
            <person name="Barry K."/>
            <person name="Bonette J."/>
            <person name="Campitelli B."/>
            <person name="Daum C."/>
            <person name="Gordon S."/>
            <person name="Gould B."/>
            <person name="Lipzen A."/>
            <person name="MacQueen A."/>
            <person name="Palacio-Mejia J."/>
            <person name="Plott C."/>
            <person name="Shakirov E."/>
            <person name="Shu S."/>
            <person name="Yoshinaga Y."/>
            <person name="Zane M."/>
            <person name="Rokhsar D."/>
            <person name="Grimwood J."/>
            <person name="Schmutz J."/>
            <person name="Juenger T."/>
        </authorList>
    </citation>
    <scope>NUCLEOTIDE SEQUENCE [LARGE SCALE GENOMIC DNA]</scope>
    <source>
        <strain evidence="3">cv. HAL2</strain>
    </source>
</reference>
<feature type="region of interest" description="Disordered" evidence="1">
    <location>
        <begin position="62"/>
        <end position="99"/>
    </location>
</feature>
<sequence>MHLHLLQAPAPGRLLDDRAAVRQPCPRWPLAPPLLASGRNRRRSLRPLLAAGPSHRLAPRAQLTAARAAAAPPSCAPLAGARPGREPPSGSAALDGTPS</sequence>
<gene>
    <name evidence="2" type="ORF">GQ55_4G194300</name>
</gene>
<evidence type="ECO:0000313" key="3">
    <source>
        <dbReference type="Proteomes" id="UP000244336"/>
    </source>
</evidence>
<dbReference type="EMBL" id="CM009752">
    <property type="protein sequence ID" value="PUZ60816.1"/>
    <property type="molecule type" value="Genomic_DNA"/>
</dbReference>
<organism evidence="2 3">
    <name type="scientific">Panicum hallii var. hallii</name>
    <dbReference type="NCBI Taxonomy" id="1504633"/>
    <lineage>
        <taxon>Eukaryota</taxon>
        <taxon>Viridiplantae</taxon>
        <taxon>Streptophyta</taxon>
        <taxon>Embryophyta</taxon>
        <taxon>Tracheophyta</taxon>
        <taxon>Spermatophyta</taxon>
        <taxon>Magnoliopsida</taxon>
        <taxon>Liliopsida</taxon>
        <taxon>Poales</taxon>
        <taxon>Poaceae</taxon>
        <taxon>PACMAD clade</taxon>
        <taxon>Panicoideae</taxon>
        <taxon>Panicodae</taxon>
        <taxon>Paniceae</taxon>
        <taxon>Panicinae</taxon>
        <taxon>Panicum</taxon>
        <taxon>Panicum sect. Panicum</taxon>
    </lineage>
</organism>
<proteinExistence type="predicted"/>
<dbReference type="AlphaFoldDB" id="A0A2T7DZ06"/>
<protein>
    <submittedName>
        <fullName evidence="2">Uncharacterized protein</fullName>
    </submittedName>
</protein>
<keyword evidence="3" id="KW-1185">Reference proteome</keyword>
<name>A0A2T7DZ06_9POAL</name>
<accession>A0A2T7DZ06</accession>
<evidence type="ECO:0000313" key="2">
    <source>
        <dbReference type="EMBL" id="PUZ60816.1"/>
    </source>
</evidence>
<dbReference type="Gramene" id="PUZ60816">
    <property type="protein sequence ID" value="PUZ60816"/>
    <property type="gene ID" value="GQ55_4G194300"/>
</dbReference>
<feature type="compositionally biased region" description="Low complexity" evidence="1">
    <location>
        <begin position="62"/>
        <end position="81"/>
    </location>
</feature>